<comment type="similarity">
    <text evidence="9">In the N-terminal section; belongs to the UvrB family.</text>
</comment>
<keyword evidence="2 9" id="KW-0547">Nucleotide-binding</keyword>
<comment type="similarity">
    <text evidence="9">In the C-terminal section; belongs to the helicase family. RecG subfamily.</text>
</comment>
<dbReference type="GO" id="GO:0000716">
    <property type="term" value="P:transcription-coupled nucleotide-excision repair, DNA damage recognition"/>
    <property type="evidence" value="ECO:0007669"/>
    <property type="project" value="UniProtKB-UniRule"/>
</dbReference>
<dbReference type="PROSITE" id="PS51194">
    <property type="entry name" value="HELICASE_CTER"/>
    <property type="match status" value="1"/>
</dbReference>
<keyword evidence="13" id="KW-1185">Reference proteome</keyword>
<dbReference type="Pfam" id="PF00271">
    <property type="entry name" value="Helicase_C"/>
    <property type="match status" value="1"/>
</dbReference>
<dbReference type="InterPro" id="IPR047112">
    <property type="entry name" value="RecG/Mfd"/>
</dbReference>
<dbReference type="InterPro" id="IPR001650">
    <property type="entry name" value="Helicase_C-like"/>
</dbReference>
<dbReference type="STRING" id="865938.Weevi_0802"/>
<comment type="subcellular location">
    <subcellularLocation>
        <location evidence="9">Cytoplasm</location>
    </subcellularLocation>
</comment>
<evidence type="ECO:0000259" key="11">
    <source>
        <dbReference type="PROSITE" id="PS51194"/>
    </source>
</evidence>
<dbReference type="GO" id="GO:0016787">
    <property type="term" value="F:hydrolase activity"/>
    <property type="evidence" value="ECO:0007669"/>
    <property type="project" value="UniProtKB-KW"/>
</dbReference>
<dbReference type="HAMAP" id="MF_00969">
    <property type="entry name" value="TRCF"/>
    <property type="match status" value="1"/>
</dbReference>
<dbReference type="Gene3D" id="3.90.1150.50">
    <property type="entry name" value="Transcription-repair-coupling factor, D7 domain"/>
    <property type="match status" value="1"/>
</dbReference>
<evidence type="ECO:0000256" key="6">
    <source>
        <dbReference type="ARBA" id="ARBA00022840"/>
    </source>
</evidence>
<keyword evidence="8 9" id="KW-0234">DNA repair</keyword>
<dbReference type="InterPro" id="IPR027417">
    <property type="entry name" value="P-loop_NTPase"/>
</dbReference>
<protein>
    <recommendedName>
        <fullName evidence="9">Transcription-repair-coupling factor</fullName>
        <shortName evidence="9">TRCF</shortName>
        <ecNumber evidence="9">3.6.4.-</ecNumber>
    </recommendedName>
</protein>
<dbReference type="InterPro" id="IPR036101">
    <property type="entry name" value="CarD-like/TRCF_RID_sf"/>
</dbReference>
<feature type="domain" description="Helicase C-terminal" evidence="11">
    <location>
        <begin position="734"/>
        <end position="900"/>
    </location>
</feature>
<dbReference type="InterPro" id="IPR003711">
    <property type="entry name" value="CarD-like/TRCF_RID"/>
</dbReference>
<dbReference type="Gene3D" id="3.30.2060.10">
    <property type="entry name" value="Penicillin-binding protein 1b domain"/>
    <property type="match status" value="1"/>
</dbReference>
<evidence type="ECO:0000259" key="10">
    <source>
        <dbReference type="PROSITE" id="PS51192"/>
    </source>
</evidence>
<name>F0P0V1_WEEVC</name>
<dbReference type="KEGG" id="wvi:Weevi_0802"/>
<keyword evidence="1 9" id="KW-0963">Cytoplasm</keyword>
<gene>
    <name evidence="9" type="primary">mfd</name>
    <name evidence="12" type="ordered locus">Weevi_0802</name>
</gene>
<dbReference type="eggNOG" id="COG1197">
    <property type="taxonomic scope" value="Bacteria"/>
</dbReference>
<dbReference type="Pfam" id="PF00270">
    <property type="entry name" value="DEAD"/>
    <property type="match status" value="1"/>
</dbReference>
<proteinExistence type="inferred from homology"/>
<dbReference type="Gene3D" id="2.40.10.170">
    <property type="match status" value="1"/>
</dbReference>
<dbReference type="InterPro" id="IPR005118">
    <property type="entry name" value="TRCF_C"/>
</dbReference>
<accession>F0P0V1</accession>
<dbReference type="Gene3D" id="3.40.50.300">
    <property type="entry name" value="P-loop containing nucleotide triphosphate hydrolases"/>
    <property type="match status" value="3"/>
</dbReference>
<dbReference type="EMBL" id="CP002455">
    <property type="protein sequence ID" value="ADX67515.1"/>
    <property type="molecule type" value="Genomic_DNA"/>
</dbReference>
<dbReference type="PANTHER" id="PTHR47964">
    <property type="entry name" value="ATP-DEPENDENT DNA HELICASE HOMOLOG RECG, CHLOROPLASTIC"/>
    <property type="match status" value="1"/>
</dbReference>
<dbReference type="AlphaFoldDB" id="F0P0V1"/>
<dbReference type="InterPro" id="IPR037235">
    <property type="entry name" value="TRCF-like_C_D7"/>
</dbReference>
<dbReference type="SMART" id="SM01058">
    <property type="entry name" value="CarD_TRCF"/>
    <property type="match status" value="1"/>
</dbReference>
<evidence type="ECO:0000256" key="3">
    <source>
        <dbReference type="ARBA" id="ARBA00022763"/>
    </source>
</evidence>
<dbReference type="GO" id="GO:0003684">
    <property type="term" value="F:damaged DNA binding"/>
    <property type="evidence" value="ECO:0007669"/>
    <property type="project" value="InterPro"/>
</dbReference>
<keyword evidence="5" id="KW-0347">Helicase</keyword>
<evidence type="ECO:0000256" key="7">
    <source>
        <dbReference type="ARBA" id="ARBA00023125"/>
    </source>
</evidence>
<dbReference type="InterPro" id="IPR011545">
    <property type="entry name" value="DEAD/DEAH_box_helicase_dom"/>
</dbReference>
<dbReference type="SMART" id="SM00490">
    <property type="entry name" value="HELICc"/>
    <property type="match status" value="1"/>
</dbReference>
<evidence type="ECO:0000256" key="1">
    <source>
        <dbReference type="ARBA" id="ARBA00022490"/>
    </source>
</evidence>
<dbReference type="SUPFAM" id="SSF141259">
    <property type="entry name" value="CarD-like"/>
    <property type="match status" value="1"/>
</dbReference>
<dbReference type="CDD" id="cd17991">
    <property type="entry name" value="DEXHc_TRCF"/>
    <property type="match status" value="1"/>
</dbReference>
<evidence type="ECO:0000256" key="8">
    <source>
        <dbReference type="ARBA" id="ARBA00023204"/>
    </source>
</evidence>
<evidence type="ECO:0000256" key="9">
    <source>
        <dbReference type="HAMAP-Rule" id="MF_00969"/>
    </source>
</evidence>
<dbReference type="EC" id="3.6.4.-" evidence="9"/>
<dbReference type="PANTHER" id="PTHR47964:SF1">
    <property type="entry name" value="ATP-DEPENDENT DNA HELICASE HOMOLOG RECG, CHLOROPLASTIC"/>
    <property type="match status" value="1"/>
</dbReference>
<dbReference type="InterPro" id="IPR004576">
    <property type="entry name" value="Mfd"/>
</dbReference>
<evidence type="ECO:0000313" key="12">
    <source>
        <dbReference type="EMBL" id="ADX67515.1"/>
    </source>
</evidence>
<evidence type="ECO:0000256" key="5">
    <source>
        <dbReference type="ARBA" id="ARBA00022806"/>
    </source>
</evidence>
<reference evidence="13" key="2">
    <citation type="journal article" date="2011" name="Stand. Genomic Sci.">
        <title>Complete genome sequence of Weeksella virosa type strain (9751T).</title>
        <authorList>
            <person name="Lang E."/>
            <person name="Teshima H."/>
            <person name="Lucas S."/>
            <person name="Lapidus A."/>
            <person name="Hammon N."/>
            <person name="Deshpande S."/>
            <person name="Nolan M."/>
            <person name="Cheng J."/>
            <person name="Pitluck S."/>
            <person name="Liolios K."/>
            <person name="Pagani I."/>
            <person name="Mikhailova N."/>
            <person name="Ivanova N."/>
            <person name="Mavromatis K."/>
            <person name="Pati A."/>
            <person name="Tapia R."/>
            <person name="Han C."/>
            <person name="Goodwin L."/>
            <person name="Chen A."/>
            <person name="Palaniappan K."/>
            <person name="Land M."/>
            <person name="Hauser L."/>
            <person name="Chang Y."/>
            <person name="Jeffries C."/>
            <person name="Brambilla E."/>
            <person name="Kopitz M."/>
            <person name="Rohde M."/>
            <person name="Goker M."/>
            <person name="Tindall B."/>
            <person name="Detter J."/>
            <person name="Woyke T."/>
            <person name="Bristow J."/>
            <person name="Eisen J."/>
            <person name="Markowitz V."/>
            <person name="Hugenholtz P."/>
            <person name="Klenk H."/>
            <person name="Kyrpides N."/>
        </authorList>
    </citation>
    <scope>NUCLEOTIDE SEQUENCE [LARGE SCALE GENOMIC DNA]</scope>
    <source>
        <strain evidence="13">ATCC 43766 / DSM 16922 / JCM 21250 / NBRC 16016 / NCTC 11634 / CL345/78</strain>
    </source>
</reference>
<dbReference type="InterPro" id="IPR041471">
    <property type="entry name" value="UvrB_inter"/>
</dbReference>
<dbReference type="SMART" id="SM00487">
    <property type="entry name" value="DEXDc"/>
    <property type="match status" value="1"/>
</dbReference>
<dbReference type="SMART" id="SM00982">
    <property type="entry name" value="TRCF"/>
    <property type="match status" value="1"/>
</dbReference>
<dbReference type="PROSITE" id="PS51192">
    <property type="entry name" value="HELICASE_ATP_BIND_1"/>
    <property type="match status" value="1"/>
</dbReference>
<dbReference type="Pfam" id="PF02559">
    <property type="entry name" value="CarD_TRCF_RID"/>
    <property type="match status" value="1"/>
</dbReference>
<keyword evidence="7 9" id="KW-0238">DNA-binding</keyword>
<comment type="function">
    <text evidence="9">Couples transcription and DNA repair by recognizing RNA polymerase (RNAP) stalled at DNA lesions. Mediates ATP-dependent release of RNAP and its truncated transcript from the DNA, and recruitment of nucleotide excision repair machinery to the damaged site.</text>
</comment>
<dbReference type="OrthoDB" id="9804325at2"/>
<dbReference type="RefSeq" id="WP_013597906.1">
    <property type="nucleotide sequence ID" value="NC_015144.1"/>
</dbReference>
<dbReference type="GO" id="GO:0005524">
    <property type="term" value="F:ATP binding"/>
    <property type="evidence" value="ECO:0007669"/>
    <property type="project" value="UniProtKB-UniRule"/>
</dbReference>
<dbReference type="GO" id="GO:0005737">
    <property type="term" value="C:cytoplasm"/>
    <property type="evidence" value="ECO:0007669"/>
    <property type="project" value="UniProtKB-SubCell"/>
</dbReference>
<keyword evidence="6 9" id="KW-0067">ATP-binding</keyword>
<dbReference type="SUPFAM" id="SSF52540">
    <property type="entry name" value="P-loop containing nucleoside triphosphate hydrolases"/>
    <property type="match status" value="4"/>
</dbReference>
<keyword evidence="4 9" id="KW-0378">Hydrolase</keyword>
<dbReference type="Pfam" id="PF03461">
    <property type="entry name" value="TRCF"/>
    <property type="match status" value="1"/>
</dbReference>
<dbReference type="Proteomes" id="UP000008641">
    <property type="component" value="Chromosome"/>
</dbReference>
<dbReference type="Pfam" id="PF17757">
    <property type="entry name" value="UvrB_inter"/>
    <property type="match status" value="1"/>
</dbReference>
<evidence type="ECO:0000313" key="13">
    <source>
        <dbReference type="Proteomes" id="UP000008641"/>
    </source>
</evidence>
<dbReference type="GO" id="GO:0003678">
    <property type="term" value="F:DNA helicase activity"/>
    <property type="evidence" value="ECO:0007669"/>
    <property type="project" value="TreeGrafter"/>
</dbReference>
<dbReference type="GO" id="GO:0006355">
    <property type="term" value="P:regulation of DNA-templated transcription"/>
    <property type="evidence" value="ECO:0007669"/>
    <property type="project" value="UniProtKB-UniRule"/>
</dbReference>
<dbReference type="InterPro" id="IPR014001">
    <property type="entry name" value="Helicase_ATP-bd"/>
</dbReference>
<reference evidence="12 13" key="1">
    <citation type="journal article" date="2011" name="Stand. Genomic Sci.">
        <title>Complete genome sequence of Weeksella virosa type strain (9751).</title>
        <authorList>
            <person name="Lang E."/>
            <person name="Teshima H."/>
            <person name="Lucas S."/>
            <person name="Lapidus A."/>
            <person name="Hammon N."/>
            <person name="Deshpande S."/>
            <person name="Nolan M."/>
            <person name="Cheng J.F."/>
            <person name="Pitluck S."/>
            <person name="Liolios K."/>
            <person name="Pagani I."/>
            <person name="Mikhailova N."/>
            <person name="Ivanova N."/>
            <person name="Mavromatis K."/>
            <person name="Pati A."/>
            <person name="Tapia R."/>
            <person name="Han C."/>
            <person name="Goodwin L."/>
            <person name="Chen A."/>
            <person name="Palaniappan K."/>
            <person name="Land M."/>
            <person name="Hauser L."/>
            <person name="Chang Y.J."/>
            <person name="Jeffries C.D."/>
            <person name="Brambilla E.M."/>
            <person name="Kopitz M."/>
            <person name="Rohde M."/>
            <person name="Goker M."/>
            <person name="Tindall B.J."/>
            <person name="Detter J.C."/>
            <person name="Woyke T."/>
            <person name="Bristow J."/>
            <person name="Eisen J.A."/>
            <person name="Markowitz V."/>
            <person name="Hugenholtz P."/>
            <person name="Klenk H.P."/>
            <person name="Kyrpides N.C."/>
        </authorList>
    </citation>
    <scope>NUCLEOTIDE SEQUENCE [LARGE SCALE GENOMIC DNA]</scope>
    <source>
        <strain evidence="13">ATCC 43766 / DSM 16922 / JCM 21250 / NBRC 16016 / NCTC 11634 / CL345/78</strain>
    </source>
</reference>
<feature type="domain" description="Helicase ATP-binding" evidence="10">
    <location>
        <begin position="564"/>
        <end position="725"/>
    </location>
</feature>
<dbReference type="SUPFAM" id="SSF143517">
    <property type="entry name" value="TRCF domain-like"/>
    <property type="match status" value="1"/>
</dbReference>
<dbReference type="HOGENOM" id="CLU_005122_1_3_10"/>
<dbReference type="NCBIfam" id="TIGR00580">
    <property type="entry name" value="mfd"/>
    <property type="match status" value="1"/>
</dbReference>
<evidence type="ECO:0000256" key="4">
    <source>
        <dbReference type="ARBA" id="ARBA00022801"/>
    </source>
</evidence>
<organism evidence="12 13">
    <name type="scientific">Weeksella virosa (strain ATCC 43766 / DSM 16922 / JCM 21250 / CCUG 30538 / CDC 9751 / IAM 14551 / NBRC 16016 / NCTC 11634 / CL345/78)</name>
    <dbReference type="NCBI Taxonomy" id="865938"/>
    <lineage>
        <taxon>Bacteria</taxon>
        <taxon>Pseudomonadati</taxon>
        <taxon>Bacteroidota</taxon>
        <taxon>Flavobacteriia</taxon>
        <taxon>Flavobacteriales</taxon>
        <taxon>Weeksellaceae</taxon>
        <taxon>Weeksella</taxon>
    </lineage>
</organism>
<keyword evidence="3 9" id="KW-0227">DNA damage</keyword>
<sequence>MNLYQTSGFVKDLVAYSQKEEKQKIHIKGFLGSALSFAIAQLYLQTNRSILMVTDDKEEAAYWLNDLEALLNQEQVLFYPSAYRTPYHIEETNNANVVIRTEVLNQLTSHSSPKIIVAYADALTEKVITKKALSTNTLKIKVGTELGLDFIRDMLFSYNFRQVDFVNEPGEFSIRGGIIDIFSFADEHPYRISMFGDEVETIRSFDTSTQLSISTTKEIKIIPNLEDKQFDEKRISFLEYLHKDTMIIAKNLGVITSKLENNYSLAENAFANLSSEISRLAPADLFFSSVQFQEKLELFTVFEMSSTPHLSINHTLESPYKPQPSFNKQFDFLIDDLNYHTQQGYKNALVCFNEAQVKRFAEIFEDVGKEVSYIPVIGSLHQGFIDEELKITCYTDHQIFERYHKFNLRNSFSKKEAITLKEINSLQVGDYVTHIDYGIGKFAGLVRIENNGVQQESIKLFYQNNDILYVNIHSLHKISKFRGKDGVEPKISKLGSPAWRNLKNKTKTKVKEIAFDLIKLYAKRRTQKGFAFSPDTYLQNELEASFIYEDTPDQEKATLDVKNDMESERPMDRLVCGDVGFGKTEVAIRAAFKAAVDGKQVAVLVPTTILAFQHFKTFTDRLKEFPVQIEYLNRFTTTKKKNAILADLEAGKVDIIIGTHQLVNPKVKFKDLGLLIIDEEHKFGVSVKDKLKTLRANIDTLTLTATPIPRTLQFSLMAARDLSVIKTPPPNRQPVETNLIEFNEEAIRDAILYEMQRGGQIFFIHNRVQTLKEIAGMVQRLVPDARIATGHGQMDGKQLEAIMLDFIDGQYDVLISTTIIESGLDVPNANTILINDAQNFGLADLHQMRGRVGRSNRKAFCYLIAPPVSVLTNEARKRLQAIEQFSDLGSGFNIAMKDLEIRGAGNLLGAEQTGFMMEIGFETYQKILNEAIEELKESDFKELFEHEKTSNFIEYVKDVQVDTDLEILIPDEYVNNVEERLALYNELASIETAEELSKFENNLIDRFGPIPSPVENLLQSIKLKWKGKELGMERIVLKNGKLTAYFVNKPNNNYFQSEKFRLILNYVQSYPQNVNFREKPAKNSSELPSLLLKIDHVKNVSNALKHFEKMLNQQ</sequence>
<evidence type="ECO:0000256" key="2">
    <source>
        <dbReference type="ARBA" id="ARBA00022741"/>
    </source>
</evidence>